<feature type="compositionally biased region" description="Basic residues" evidence="1">
    <location>
        <begin position="221"/>
        <end position="236"/>
    </location>
</feature>
<dbReference type="Proteomes" id="UP000001953">
    <property type="component" value="Plasmid 1"/>
</dbReference>
<dbReference type="InterPro" id="IPR050900">
    <property type="entry name" value="Transposase_IS3/IS150/IS904"/>
</dbReference>
<proteinExistence type="predicted"/>
<feature type="compositionally biased region" description="Polar residues" evidence="1">
    <location>
        <begin position="122"/>
        <end position="137"/>
    </location>
</feature>
<dbReference type="Pfam" id="PF13276">
    <property type="entry name" value="HTH_21"/>
    <property type="match status" value="1"/>
</dbReference>
<dbReference type="EMBL" id="CP000320">
    <property type="protein sequence ID" value="ABE64944.1"/>
    <property type="molecule type" value="Genomic_DNA"/>
</dbReference>
<evidence type="ECO:0000313" key="3">
    <source>
        <dbReference type="EMBL" id="ABE64944.1"/>
    </source>
</evidence>
<feature type="region of interest" description="Disordered" evidence="1">
    <location>
        <begin position="172"/>
        <end position="236"/>
    </location>
</feature>
<keyword evidence="3" id="KW-0614">Plasmid</keyword>
<evidence type="ECO:0000256" key="1">
    <source>
        <dbReference type="SAM" id="MobiDB-lite"/>
    </source>
</evidence>
<accession>Q1QFQ3</accession>
<dbReference type="PANTHER" id="PTHR46889:SF7">
    <property type="entry name" value="TRANSPOSASE FOR INSERTION SEQUENCE ELEMENT IS904"/>
    <property type="match status" value="1"/>
</dbReference>
<dbReference type="OrthoDB" id="9803878at2"/>
<dbReference type="HOGENOM" id="CLU_1174433_0_0_5"/>
<geneLocation type="plasmid" evidence="4">
    <name>pNITHX1</name>
</geneLocation>
<protein>
    <recommendedName>
        <fullName evidence="2">HTH-like domain-containing protein</fullName>
    </recommendedName>
</protein>
<evidence type="ECO:0000259" key="2">
    <source>
        <dbReference type="Pfam" id="PF13276"/>
    </source>
</evidence>
<dbReference type="InterPro" id="IPR025948">
    <property type="entry name" value="HTH-like_dom"/>
</dbReference>
<sequence>MGIARSTYYDAPAARIGDVELLNAITAICDEFEAYGWRRVQAALRHRGVIANHKRIKRLMREHDLQPRRRRRYIATTDSDHDQPIFPDRSKDIILDGPDQLWVADLNRWRDARCSGRPRKAASSSEHIASITGSSPISACPARITTAPGAAKVLDESDVAALFGLEMAETPHTPNPAFTVPKRPQHSKAQKGKISAGKTKPAAKTDVALHRATRASSGTKKTTRASARKRRTRRRP</sequence>
<reference evidence="4" key="1">
    <citation type="submission" date="2006-03" db="EMBL/GenBank/DDBJ databases">
        <title>Complete sequence of plasmid 1 of Nitrobacter hamburgensis X14.</title>
        <authorList>
            <consortium name="US DOE Joint Genome Institute"/>
            <person name="Copeland A."/>
            <person name="Lucas S."/>
            <person name="Lapidus A."/>
            <person name="Barry K."/>
            <person name="Detter J.C."/>
            <person name="Glavina del Rio T."/>
            <person name="Hammon N."/>
            <person name="Israni S."/>
            <person name="Dalin E."/>
            <person name="Tice H."/>
            <person name="Pitluck S."/>
            <person name="Chain P."/>
            <person name="Malfatti S."/>
            <person name="Shin M."/>
            <person name="Vergez L."/>
            <person name="Schmutz J."/>
            <person name="Larimer F."/>
            <person name="Land M."/>
            <person name="Hauser L."/>
            <person name="Kyrpides N."/>
            <person name="Ivanova N."/>
            <person name="Ward B."/>
            <person name="Arp D."/>
            <person name="Klotz M."/>
            <person name="Stein L."/>
            <person name="O'Mullan G."/>
            <person name="Starkenburg S."/>
            <person name="Sayavedra L."/>
            <person name="Poret-Peterson A.T."/>
            <person name="Gentry M.E."/>
            <person name="Bruce D."/>
            <person name="Richardson P."/>
        </authorList>
    </citation>
    <scope>NUCLEOTIDE SEQUENCE [LARGE SCALE GENOMIC DNA]</scope>
    <source>
        <strain evidence="4">DSM 10229 / NCIMB 13809 / X14</strain>
        <plasmid evidence="4">Plasmid pNITHX1</plasmid>
    </source>
</reference>
<feature type="domain" description="HTH-like" evidence="2">
    <location>
        <begin position="20"/>
        <end position="73"/>
    </location>
</feature>
<evidence type="ECO:0000313" key="4">
    <source>
        <dbReference type="Proteomes" id="UP000001953"/>
    </source>
</evidence>
<dbReference type="KEGG" id="nha:Nham_4353"/>
<keyword evidence="4" id="KW-1185">Reference proteome</keyword>
<feature type="region of interest" description="Disordered" evidence="1">
    <location>
        <begin position="115"/>
        <end position="140"/>
    </location>
</feature>
<dbReference type="PANTHER" id="PTHR46889">
    <property type="entry name" value="TRANSPOSASE INSF FOR INSERTION SEQUENCE IS3B-RELATED"/>
    <property type="match status" value="1"/>
</dbReference>
<dbReference type="AlphaFoldDB" id="Q1QFQ3"/>
<name>Q1QFQ3_NITHX</name>
<gene>
    <name evidence="3" type="ordered locus">Nham_4353</name>
</gene>
<organism evidence="3 4">
    <name type="scientific">Nitrobacter hamburgensis (strain DSM 10229 / NCIMB 13809 / X14)</name>
    <dbReference type="NCBI Taxonomy" id="323097"/>
    <lineage>
        <taxon>Bacteria</taxon>
        <taxon>Pseudomonadati</taxon>
        <taxon>Pseudomonadota</taxon>
        <taxon>Alphaproteobacteria</taxon>
        <taxon>Hyphomicrobiales</taxon>
        <taxon>Nitrobacteraceae</taxon>
        <taxon>Nitrobacter</taxon>
    </lineage>
</organism>